<gene>
    <name evidence="3" type="ORF">AB6A40_003316</name>
</gene>
<dbReference type="SMART" id="SM00295">
    <property type="entry name" value="B41"/>
    <property type="match status" value="1"/>
</dbReference>
<evidence type="ECO:0000313" key="3">
    <source>
        <dbReference type="EMBL" id="MFH4976607.1"/>
    </source>
</evidence>
<protein>
    <recommendedName>
        <fullName evidence="2">FERM domain-containing protein</fullName>
    </recommendedName>
</protein>
<dbReference type="PANTHER" id="PTHR13429">
    <property type="entry name" value="FERM DOMAIN (PROTEIN4.1-EZRIN-RADIXIN-MOESIN) FAMILY"/>
    <property type="match status" value="1"/>
</dbReference>
<evidence type="ECO:0000256" key="1">
    <source>
        <dbReference type="SAM" id="MobiDB-lite"/>
    </source>
</evidence>
<dbReference type="Pfam" id="PF00373">
    <property type="entry name" value="FERM_M"/>
    <property type="match status" value="1"/>
</dbReference>
<dbReference type="InterPro" id="IPR011993">
    <property type="entry name" value="PH-like_dom_sf"/>
</dbReference>
<accession>A0ABD6EIW6</accession>
<dbReference type="InterPro" id="IPR019749">
    <property type="entry name" value="Band_41_domain"/>
</dbReference>
<feature type="compositionally biased region" description="Low complexity" evidence="1">
    <location>
        <begin position="413"/>
        <end position="424"/>
    </location>
</feature>
<dbReference type="SUPFAM" id="SSF50729">
    <property type="entry name" value="PH domain-like"/>
    <property type="match status" value="1"/>
</dbReference>
<dbReference type="InterPro" id="IPR035963">
    <property type="entry name" value="FERM_2"/>
</dbReference>
<dbReference type="AlphaFoldDB" id="A0ABD6EIW6"/>
<dbReference type="InterPro" id="IPR047145">
    <property type="entry name" value="FRMD6-like"/>
</dbReference>
<dbReference type="Gene3D" id="1.20.80.10">
    <property type="match status" value="1"/>
</dbReference>
<dbReference type="PROSITE" id="PS50057">
    <property type="entry name" value="FERM_3"/>
    <property type="match status" value="1"/>
</dbReference>
<dbReference type="Gene3D" id="2.30.29.30">
    <property type="entry name" value="Pleckstrin-homology domain (PH domain)/Phosphotyrosine-binding domain (PTB)"/>
    <property type="match status" value="1"/>
</dbReference>
<dbReference type="InterPro" id="IPR014352">
    <property type="entry name" value="FERM/acyl-CoA-bd_prot_sf"/>
</dbReference>
<feature type="compositionally biased region" description="Basic and acidic residues" evidence="1">
    <location>
        <begin position="431"/>
        <end position="440"/>
    </location>
</feature>
<feature type="region of interest" description="Disordered" evidence="1">
    <location>
        <begin position="499"/>
        <end position="533"/>
    </location>
</feature>
<dbReference type="Proteomes" id="UP001608902">
    <property type="component" value="Unassembled WGS sequence"/>
</dbReference>
<dbReference type="CDD" id="cd14473">
    <property type="entry name" value="FERM_B-lobe"/>
    <property type="match status" value="1"/>
</dbReference>
<reference evidence="3 4" key="1">
    <citation type="submission" date="2024-08" db="EMBL/GenBank/DDBJ databases">
        <title>Gnathostoma spinigerum genome.</title>
        <authorList>
            <person name="Gonzalez-Bertolin B."/>
            <person name="Monzon S."/>
            <person name="Zaballos A."/>
            <person name="Jimenez P."/>
            <person name="Dekumyoy P."/>
            <person name="Varona S."/>
            <person name="Cuesta I."/>
            <person name="Sumanam S."/>
            <person name="Adisakwattana P."/>
            <person name="Gasser R.B."/>
            <person name="Hernandez-Gonzalez A."/>
            <person name="Young N.D."/>
            <person name="Perteguer M.J."/>
        </authorList>
    </citation>
    <scope>NUCLEOTIDE SEQUENCE [LARGE SCALE GENOMIC DNA]</scope>
    <source>
        <strain evidence="3">AL3</strain>
        <tissue evidence="3">Liver</tissue>
    </source>
</reference>
<feature type="region of interest" description="Disordered" evidence="1">
    <location>
        <begin position="972"/>
        <end position="1005"/>
    </location>
</feature>
<dbReference type="InterPro" id="IPR019748">
    <property type="entry name" value="FERM_central"/>
</dbReference>
<dbReference type="InterPro" id="IPR000299">
    <property type="entry name" value="FERM_domain"/>
</dbReference>
<dbReference type="InterPro" id="IPR018980">
    <property type="entry name" value="FERM_PH-like_C"/>
</dbReference>
<evidence type="ECO:0000313" key="4">
    <source>
        <dbReference type="Proteomes" id="UP001608902"/>
    </source>
</evidence>
<feature type="compositionally biased region" description="Polar residues" evidence="1">
    <location>
        <begin position="443"/>
        <end position="460"/>
    </location>
</feature>
<proteinExistence type="predicted"/>
<dbReference type="PANTHER" id="PTHR13429:SF5">
    <property type="entry name" value="PROTEIN EXPANDED"/>
    <property type="match status" value="1"/>
</dbReference>
<feature type="compositionally biased region" description="Pro residues" evidence="1">
    <location>
        <begin position="983"/>
        <end position="995"/>
    </location>
</feature>
<dbReference type="Pfam" id="PF09380">
    <property type="entry name" value="FERM_C"/>
    <property type="match status" value="1"/>
</dbReference>
<sequence length="1005" mass="112011">MPEGKKASSSLNLPSSSTVHLNGHIMEGSSQVSSNATPSTSSSLGIMPYASTYVRVIPSLNTSVASGLKYLQVQTLTKETITLAVNLKCKVRDVYLCCCAQLGISDDRCFGLARRTPSEGFGADRPRHEYFFLDPEMKLSKYAPKQRKLSHAWSPVVESRPFLVLHLRVRIYVDKVRMMKCRVALRHYYLQLRENLIDLWSGVNSVSEERCWEMAALALQADESDSSLPNFRAEEYFPMWVINLRGLNFIGENIRAIHGDGRLRSHIDSALEFCTEASRSPFALNCHLYGLRRHKMDAVDNAIIGITPRGIEMCDVGEEGERIPLRSMRWRFVTRLSFDRRKLTISGVDGTRLSLYAETEQKARYILEFCRIMHQALIQINNSYHDAGSDDFHLAFATGDERSTDERTRDCRSAASNASSNSTSGVVSDKPSSEVDKELEWVESSTGASDSSCPGSSFTPSCDEPIVTVDRVHSAELQEVSNKNKCSFTRGRRYRKRIVSRSNEESETSGSVDGNECEETVTPDGFGTNEKHDWLSSGKINSRHLGEIEKHHSLTVSSHESSSHSVFPLASCSIQHLCHSNYSPDLSSLSHFHRLSPIAKHRSVEEDLASFHISAFQKQDLDVMGDMRNLSKAVSTEVILKRNVDHVNDNFKCPLKYREEKTSQLSCTSSHLNSDGLTKRRSEMTGLHFSQEIFPTSTTCGEYNSHQCDPIASTSNFSPVLCTSRYGLTLPVFFPNNAPLPSYLTQCSTRAVNRAQSMPAHSPRQHIEKAEEDMALQFSRTALHHAYSLNTNALPLGTKQPPPYEHAIQQRHSYGNENEDLTLNSRMRQFPMMRALWQEQQGLHSSSNRPEISGYRPSFIADSLKPCSSASPTVNAITLAQTTNTIFDNEISHSSQRPSSCQNLFYPTAIPSTSVTTTPSALYSSPISFISHQSKCLNSVTSRGEYCPQNSSAYSHKYTPCSLAAPSPSVSTYKSWSSSVMDLPPPPPYPPPRPPASAREAPLVV</sequence>
<evidence type="ECO:0000259" key="2">
    <source>
        <dbReference type="PROSITE" id="PS50057"/>
    </source>
</evidence>
<dbReference type="EMBL" id="JBGFUD010001675">
    <property type="protein sequence ID" value="MFH4976607.1"/>
    <property type="molecule type" value="Genomic_DNA"/>
</dbReference>
<organism evidence="3 4">
    <name type="scientific">Gnathostoma spinigerum</name>
    <dbReference type="NCBI Taxonomy" id="75299"/>
    <lineage>
        <taxon>Eukaryota</taxon>
        <taxon>Metazoa</taxon>
        <taxon>Ecdysozoa</taxon>
        <taxon>Nematoda</taxon>
        <taxon>Chromadorea</taxon>
        <taxon>Rhabditida</taxon>
        <taxon>Spirurina</taxon>
        <taxon>Gnathostomatomorpha</taxon>
        <taxon>Gnathostomatoidea</taxon>
        <taxon>Gnathostomatidae</taxon>
        <taxon>Gnathostoma</taxon>
    </lineage>
</organism>
<keyword evidence="4" id="KW-1185">Reference proteome</keyword>
<dbReference type="CDD" id="cd17101">
    <property type="entry name" value="FERM_F1_PTPN13_like"/>
    <property type="match status" value="1"/>
</dbReference>
<feature type="domain" description="FERM" evidence="2">
    <location>
        <begin position="69"/>
        <end position="381"/>
    </location>
</feature>
<feature type="compositionally biased region" description="Basic and acidic residues" evidence="1">
    <location>
        <begin position="403"/>
        <end position="412"/>
    </location>
</feature>
<name>A0ABD6EIW6_9BILA</name>
<dbReference type="SUPFAM" id="SSF47031">
    <property type="entry name" value="Second domain of FERM"/>
    <property type="match status" value="1"/>
</dbReference>
<feature type="region of interest" description="Disordered" evidence="1">
    <location>
        <begin position="403"/>
        <end position="460"/>
    </location>
</feature>
<comment type="caution">
    <text evidence="3">The sequence shown here is derived from an EMBL/GenBank/DDBJ whole genome shotgun (WGS) entry which is preliminary data.</text>
</comment>